<evidence type="ECO:0000256" key="1">
    <source>
        <dbReference type="ARBA" id="ARBA00022723"/>
    </source>
</evidence>
<evidence type="ECO:0000313" key="3">
    <source>
        <dbReference type="EnsemblPlants" id="PGSC0003DMT400062798"/>
    </source>
</evidence>
<dbReference type="HOGENOM" id="CLU_141312_0_0_1"/>
<dbReference type="InParanoid" id="M1C9J8"/>
<dbReference type="PANTHER" id="PTHR31225:SF76">
    <property type="entry name" value="SESQUITERPENE SYNTHASE 15"/>
    <property type="match status" value="1"/>
</dbReference>
<evidence type="ECO:0000259" key="2">
    <source>
        <dbReference type="Pfam" id="PF03936"/>
    </source>
</evidence>
<dbReference type="AlphaFoldDB" id="M1C9J8"/>
<reference evidence="3" key="2">
    <citation type="submission" date="2015-06" db="UniProtKB">
        <authorList>
            <consortium name="EnsemblPlants"/>
        </authorList>
    </citation>
    <scope>IDENTIFICATION</scope>
    <source>
        <strain evidence="3">DM1-3 516 R44</strain>
    </source>
</reference>
<sequence>MQVSYALKYPINKIIARVATRKHTSFYQEDKSCDQVLLNFAKLDFNTLQRMHKRELCDITRWWKELNLANELPFAKDRVVELYFWSLGVYFEPQYNVARNILTKVLCFASITDDIYDTYGTLHELTLLTNAIEK</sequence>
<proteinExistence type="predicted"/>
<accession>M1C9J8</accession>
<keyword evidence="1" id="KW-0479">Metal-binding</keyword>
<evidence type="ECO:0000313" key="4">
    <source>
        <dbReference type="Proteomes" id="UP000011115"/>
    </source>
</evidence>
<protein>
    <submittedName>
        <fullName evidence="3">Sesquiterpene synthase</fullName>
    </submittedName>
</protein>
<dbReference type="InterPro" id="IPR008949">
    <property type="entry name" value="Isoprenoid_synthase_dom_sf"/>
</dbReference>
<dbReference type="Proteomes" id="UP000011115">
    <property type="component" value="Unassembled WGS sequence"/>
</dbReference>
<dbReference type="OMA" id="EITICKR"/>
<dbReference type="InterPro" id="IPR050148">
    <property type="entry name" value="Terpene_synthase-like"/>
</dbReference>
<dbReference type="Gene3D" id="1.10.600.10">
    <property type="entry name" value="Farnesyl Diphosphate Synthase"/>
    <property type="match status" value="1"/>
</dbReference>
<dbReference type="GO" id="GO:0000287">
    <property type="term" value="F:magnesium ion binding"/>
    <property type="evidence" value="ECO:0007669"/>
    <property type="project" value="InterPro"/>
</dbReference>
<dbReference type="SUPFAM" id="SSF48576">
    <property type="entry name" value="Terpenoid synthases"/>
    <property type="match status" value="1"/>
</dbReference>
<dbReference type="InterPro" id="IPR005630">
    <property type="entry name" value="Terpene_synthase_metal-bd"/>
</dbReference>
<dbReference type="InterPro" id="IPR036965">
    <property type="entry name" value="Terpene_synth_N_sf"/>
</dbReference>
<dbReference type="EnsemblPlants" id="PGSC0003DMT400062798">
    <property type="protein sequence ID" value="PGSC0003DMT400062798"/>
    <property type="gene ID" value="PGSC0003DMG400024442"/>
</dbReference>
<dbReference type="Gene3D" id="1.50.10.130">
    <property type="entry name" value="Terpene synthase, N-terminal domain"/>
    <property type="match status" value="1"/>
</dbReference>
<dbReference type="Gramene" id="PGSC0003DMT400062798">
    <property type="protein sequence ID" value="PGSC0003DMT400062798"/>
    <property type="gene ID" value="PGSC0003DMG400024442"/>
</dbReference>
<dbReference type="Pfam" id="PF03936">
    <property type="entry name" value="Terpene_synth_C"/>
    <property type="match status" value="1"/>
</dbReference>
<dbReference type="PaxDb" id="4113-PGSC0003DMT400062798"/>
<organism evidence="3 4">
    <name type="scientific">Solanum tuberosum</name>
    <name type="common">Potato</name>
    <dbReference type="NCBI Taxonomy" id="4113"/>
    <lineage>
        <taxon>Eukaryota</taxon>
        <taxon>Viridiplantae</taxon>
        <taxon>Streptophyta</taxon>
        <taxon>Embryophyta</taxon>
        <taxon>Tracheophyta</taxon>
        <taxon>Spermatophyta</taxon>
        <taxon>Magnoliopsida</taxon>
        <taxon>eudicotyledons</taxon>
        <taxon>Gunneridae</taxon>
        <taxon>Pentapetalae</taxon>
        <taxon>asterids</taxon>
        <taxon>lamiids</taxon>
        <taxon>Solanales</taxon>
        <taxon>Solanaceae</taxon>
        <taxon>Solanoideae</taxon>
        <taxon>Solaneae</taxon>
        <taxon>Solanum</taxon>
    </lineage>
</organism>
<name>M1C9J8_SOLTU</name>
<dbReference type="eggNOG" id="ENOG502QUCN">
    <property type="taxonomic scope" value="Eukaryota"/>
</dbReference>
<dbReference type="PANTHER" id="PTHR31225">
    <property type="entry name" value="OS04G0344100 PROTEIN-RELATED"/>
    <property type="match status" value="1"/>
</dbReference>
<feature type="domain" description="Terpene synthase metal-binding" evidence="2">
    <location>
        <begin position="64"/>
        <end position="134"/>
    </location>
</feature>
<reference evidence="4" key="1">
    <citation type="journal article" date="2011" name="Nature">
        <title>Genome sequence and analysis of the tuber crop potato.</title>
        <authorList>
            <consortium name="The Potato Genome Sequencing Consortium"/>
        </authorList>
    </citation>
    <scope>NUCLEOTIDE SEQUENCE [LARGE SCALE GENOMIC DNA]</scope>
    <source>
        <strain evidence="4">cv. DM1-3 516 R44</strain>
    </source>
</reference>
<dbReference type="GO" id="GO:0016114">
    <property type="term" value="P:terpenoid biosynthetic process"/>
    <property type="evidence" value="ECO:0007669"/>
    <property type="project" value="InterPro"/>
</dbReference>
<dbReference type="GO" id="GO:0010333">
    <property type="term" value="F:terpene synthase activity"/>
    <property type="evidence" value="ECO:0007669"/>
    <property type="project" value="InterPro"/>
</dbReference>
<keyword evidence="4" id="KW-1185">Reference proteome</keyword>